<dbReference type="SMART" id="SM00986">
    <property type="entry name" value="UDG"/>
    <property type="match status" value="1"/>
</dbReference>
<dbReference type="GO" id="GO:0006281">
    <property type="term" value="P:DNA repair"/>
    <property type="evidence" value="ECO:0007669"/>
    <property type="project" value="UniProtKB-KW"/>
</dbReference>
<evidence type="ECO:0000256" key="4">
    <source>
        <dbReference type="ARBA" id="ARBA00022723"/>
    </source>
</evidence>
<organism evidence="11 12">
    <name type="scientific">Devosia oryzisoli</name>
    <dbReference type="NCBI Taxonomy" id="2774138"/>
    <lineage>
        <taxon>Bacteria</taxon>
        <taxon>Pseudomonadati</taxon>
        <taxon>Pseudomonadota</taxon>
        <taxon>Alphaproteobacteria</taxon>
        <taxon>Hyphomicrobiales</taxon>
        <taxon>Devosiaceae</taxon>
        <taxon>Devosia</taxon>
    </lineage>
</organism>
<dbReference type="SUPFAM" id="SSF52141">
    <property type="entry name" value="Uracil-DNA glycosylase-like"/>
    <property type="match status" value="1"/>
</dbReference>
<dbReference type="AlphaFoldDB" id="A0A927FY51"/>
<dbReference type="Pfam" id="PF03167">
    <property type="entry name" value="UDG"/>
    <property type="match status" value="1"/>
</dbReference>
<evidence type="ECO:0000256" key="9">
    <source>
        <dbReference type="ARBA" id="ARBA00023204"/>
    </source>
</evidence>
<evidence type="ECO:0000259" key="10">
    <source>
        <dbReference type="SMART" id="SM00986"/>
    </source>
</evidence>
<evidence type="ECO:0000256" key="2">
    <source>
        <dbReference type="ARBA" id="ARBA00019403"/>
    </source>
</evidence>
<evidence type="ECO:0000256" key="6">
    <source>
        <dbReference type="ARBA" id="ARBA00022801"/>
    </source>
</evidence>
<dbReference type="GO" id="GO:0051539">
    <property type="term" value="F:4 iron, 4 sulfur cluster binding"/>
    <property type="evidence" value="ECO:0007669"/>
    <property type="project" value="UniProtKB-KW"/>
</dbReference>
<evidence type="ECO:0000256" key="1">
    <source>
        <dbReference type="ARBA" id="ARBA00006521"/>
    </source>
</evidence>
<keyword evidence="8" id="KW-0411">Iron-sulfur</keyword>
<keyword evidence="9" id="KW-0234">DNA repair</keyword>
<evidence type="ECO:0000256" key="7">
    <source>
        <dbReference type="ARBA" id="ARBA00023004"/>
    </source>
</evidence>
<evidence type="ECO:0000256" key="3">
    <source>
        <dbReference type="ARBA" id="ARBA00022485"/>
    </source>
</evidence>
<dbReference type="SMART" id="SM00987">
    <property type="entry name" value="UreE_C"/>
    <property type="match status" value="1"/>
</dbReference>
<dbReference type="Proteomes" id="UP000654108">
    <property type="component" value="Unassembled WGS sequence"/>
</dbReference>
<dbReference type="NCBIfam" id="TIGR03915">
    <property type="entry name" value="SAM_7_link_chp"/>
    <property type="match status" value="1"/>
</dbReference>
<dbReference type="NCBIfam" id="TIGR00758">
    <property type="entry name" value="UDG_fam4"/>
    <property type="match status" value="1"/>
</dbReference>
<dbReference type="NCBIfam" id="TIGR03914">
    <property type="entry name" value="UDG_fam_dom"/>
    <property type="match status" value="1"/>
</dbReference>
<dbReference type="InterPro" id="IPR036895">
    <property type="entry name" value="Uracil-DNA_glycosylase-like_sf"/>
</dbReference>
<keyword evidence="3" id="KW-0004">4Fe-4S</keyword>
<evidence type="ECO:0000256" key="5">
    <source>
        <dbReference type="ARBA" id="ARBA00022763"/>
    </source>
</evidence>
<dbReference type="Pfam" id="PF13566">
    <property type="entry name" value="DUF4130"/>
    <property type="match status" value="1"/>
</dbReference>
<evidence type="ECO:0000313" key="12">
    <source>
        <dbReference type="Proteomes" id="UP000654108"/>
    </source>
</evidence>
<dbReference type="InterPro" id="IPR025404">
    <property type="entry name" value="DUF4130"/>
</dbReference>
<dbReference type="Gene3D" id="3.40.470.10">
    <property type="entry name" value="Uracil-DNA glycosylase-like domain"/>
    <property type="match status" value="1"/>
</dbReference>
<keyword evidence="12" id="KW-1185">Reference proteome</keyword>
<evidence type="ECO:0000256" key="8">
    <source>
        <dbReference type="ARBA" id="ARBA00023014"/>
    </source>
</evidence>
<proteinExistence type="inferred from homology"/>
<comment type="similarity">
    <text evidence="1">Belongs to the uracil-DNA glycosylase (UDG) superfamily. Type 4 (UDGa) family.</text>
</comment>
<dbReference type="EMBL" id="JACYFU010000004">
    <property type="protein sequence ID" value="MBD8066943.1"/>
    <property type="molecule type" value="Genomic_DNA"/>
</dbReference>
<evidence type="ECO:0000313" key="11">
    <source>
        <dbReference type="EMBL" id="MBD8066943.1"/>
    </source>
</evidence>
<dbReference type="InterPro" id="IPR051536">
    <property type="entry name" value="UDG_Type-4/5"/>
</dbReference>
<dbReference type="RefSeq" id="WP_191777525.1">
    <property type="nucleotide sequence ID" value="NZ_JACYFU010000004.1"/>
</dbReference>
<protein>
    <recommendedName>
        <fullName evidence="2">Type-4 uracil-DNA glycosylase</fullName>
    </recommendedName>
</protein>
<dbReference type="GO" id="GO:0046872">
    <property type="term" value="F:metal ion binding"/>
    <property type="evidence" value="ECO:0007669"/>
    <property type="project" value="UniProtKB-KW"/>
</dbReference>
<feature type="domain" description="Uracil-DNA glycosylase-like" evidence="10">
    <location>
        <begin position="312"/>
        <end position="475"/>
    </location>
</feature>
<sequence>MLAVRIESPNDFDEWRGKARRLLAAGVAPHQIVWRQGREENGLFEGGEEFLPNPDGPVGSVPRAFIDLARQVIQHSDPERFAILYRVLWRQQADSQLLTNAGDRDASVLTRMASAVRRDSHKMKAFVRFKTVPDASGAERFLGWFEPEHYTLEATAPFFARRFAGMVWGIVTPYASAWWDLEHLRFGPGGRKADVPAEDAVEEDWKTYYSSIFNPARLKVSMMKSEMPVKYWRNLPEAERIAPLIRNAQALEQDMIARAATQPPARHLRQKARAHDGDPNEPKEIASLAEAKIAIEECRRCPLYEHATQAVFGEGPVSAEVMFVGEQPGDQEDLQGKPFIGPAGQVLDEAIEKVGIDRRKVYVTNAVKHFKFEPRGKRRIHQRPDGGEVQACKFWVDLERQFVRPKVVVALGATAAQSLLGRASVTISKVRGEPIPLDDGSVLFITNHPSYLLRIPDAEGKARERGKFEADLAMVREVMESLEKSGGTRGRA</sequence>
<dbReference type="InterPro" id="IPR005273">
    <property type="entry name" value="Ura-DNA_glyco_family4"/>
</dbReference>
<keyword evidence="6" id="KW-0378">Hydrolase</keyword>
<dbReference type="InterPro" id="IPR023875">
    <property type="entry name" value="DNA_repair_put"/>
</dbReference>
<keyword evidence="7" id="KW-0408">Iron</keyword>
<dbReference type="PANTHER" id="PTHR33693:SF9">
    <property type="entry name" value="TYPE-4 URACIL-DNA GLYCOSYLASE"/>
    <property type="match status" value="1"/>
</dbReference>
<reference evidence="11" key="1">
    <citation type="submission" date="2020-09" db="EMBL/GenBank/DDBJ databases">
        <title>Genome seq and assembly of Devosia sp.</title>
        <authorList>
            <person name="Chhetri G."/>
        </authorList>
    </citation>
    <scope>NUCLEOTIDE SEQUENCE</scope>
    <source>
        <strain evidence="11">PTR5</strain>
    </source>
</reference>
<dbReference type="GO" id="GO:0097506">
    <property type="term" value="F:deaminated base DNA N-glycosylase activity"/>
    <property type="evidence" value="ECO:0007669"/>
    <property type="project" value="UniProtKB-ARBA"/>
</dbReference>
<name>A0A927FY51_9HYPH</name>
<dbReference type="InterPro" id="IPR005122">
    <property type="entry name" value="Uracil-DNA_glycosylase-like"/>
</dbReference>
<gene>
    <name evidence="11" type="ORF">IC608_15835</name>
</gene>
<keyword evidence="4" id="KW-0479">Metal-binding</keyword>
<dbReference type="PANTHER" id="PTHR33693">
    <property type="entry name" value="TYPE-5 URACIL-DNA GLYCOSYLASE"/>
    <property type="match status" value="1"/>
</dbReference>
<keyword evidence="5" id="KW-0227">DNA damage</keyword>
<dbReference type="CDD" id="cd10030">
    <property type="entry name" value="UDG-F4_TTUDGA_SPO1dp_like"/>
    <property type="match status" value="1"/>
</dbReference>
<accession>A0A927FY51</accession>
<comment type="caution">
    <text evidence="11">The sequence shown here is derived from an EMBL/GenBank/DDBJ whole genome shotgun (WGS) entry which is preliminary data.</text>
</comment>